<proteinExistence type="inferred from homology"/>
<evidence type="ECO:0000256" key="2">
    <source>
        <dbReference type="ARBA" id="ARBA00022857"/>
    </source>
</evidence>
<evidence type="ECO:0000313" key="5">
    <source>
        <dbReference type="Proteomes" id="UP000235786"/>
    </source>
</evidence>
<dbReference type="Pfam" id="PF23441">
    <property type="entry name" value="SDR"/>
    <property type="match status" value="1"/>
</dbReference>
<dbReference type="PRINTS" id="PR00081">
    <property type="entry name" value="GDHRDH"/>
</dbReference>
<comment type="similarity">
    <text evidence="1">Belongs to the short-chain dehydrogenases/reductases (SDR) family.</text>
</comment>
<dbReference type="CDD" id="cd05233">
    <property type="entry name" value="SDR_c"/>
    <property type="match status" value="1"/>
</dbReference>
<dbReference type="EMBL" id="KZ613947">
    <property type="protein sequence ID" value="PMD39295.1"/>
    <property type="molecule type" value="Genomic_DNA"/>
</dbReference>
<evidence type="ECO:0000256" key="3">
    <source>
        <dbReference type="ARBA" id="ARBA00023002"/>
    </source>
</evidence>
<keyword evidence="3" id="KW-0560">Oxidoreductase</keyword>
<keyword evidence="5" id="KW-1185">Reference proteome</keyword>
<dbReference type="PANTHER" id="PTHR43477:SF1">
    <property type="entry name" value="DIHYDROANTICAPSIN 7-DEHYDROGENASE"/>
    <property type="match status" value="1"/>
</dbReference>
<keyword evidence="2" id="KW-0521">NADP</keyword>
<dbReference type="Gene3D" id="3.40.50.720">
    <property type="entry name" value="NAD(P)-binding Rossmann-like Domain"/>
    <property type="match status" value="1"/>
</dbReference>
<gene>
    <name evidence="4" type="ORF">L207DRAFT_567577</name>
</gene>
<sequence length="250" mass="26771">MPSISNQSIAIIGGSAGIGLAVARLALKEDTQVAIISSNLTRITTAVDDLKKEFSGSHITGHECNLKAEDVETMLEKTFSEAIGANGGRLFDHIVFTAGEIQAKQLKEINVDLIIETGRLRFIAPLIVAKLAPRFMKDSFSSSLILTTGSAWRKPPPNWSVPASYLSALDGMTRALAIDIKPIRVNLVCPGATDTELWGSSREAIVEEIGKTAFMGRVATADEVAESYIYLMKDTNATGSVVNTDGGFLL</sequence>
<reference evidence="4 5" key="1">
    <citation type="submission" date="2016-04" db="EMBL/GenBank/DDBJ databases">
        <title>A degradative enzymes factory behind the ericoid mycorrhizal symbiosis.</title>
        <authorList>
            <consortium name="DOE Joint Genome Institute"/>
            <person name="Martino E."/>
            <person name="Morin E."/>
            <person name="Grelet G."/>
            <person name="Kuo A."/>
            <person name="Kohler A."/>
            <person name="Daghino S."/>
            <person name="Barry K."/>
            <person name="Choi C."/>
            <person name="Cichocki N."/>
            <person name="Clum A."/>
            <person name="Copeland A."/>
            <person name="Hainaut M."/>
            <person name="Haridas S."/>
            <person name="Labutti K."/>
            <person name="Lindquist E."/>
            <person name="Lipzen A."/>
            <person name="Khouja H.-R."/>
            <person name="Murat C."/>
            <person name="Ohm R."/>
            <person name="Olson A."/>
            <person name="Spatafora J."/>
            <person name="Veneault-Fourrey C."/>
            <person name="Henrissat B."/>
            <person name="Grigoriev I."/>
            <person name="Martin F."/>
            <person name="Perotto S."/>
        </authorList>
    </citation>
    <scope>NUCLEOTIDE SEQUENCE [LARGE SCALE GENOMIC DNA]</scope>
    <source>
        <strain evidence="4 5">F</strain>
    </source>
</reference>
<dbReference type="Proteomes" id="UP000235786">
    <property type="component" value="Unassembled WGS sequence"/>
</dbReference>
<organism evidence="4 5">
    <name type="scientific">Hyaloscypha variabilis (strain UAMH 11265 / GT02V1 / F)</name>
    <name type="common">Meliniomyces variabilis</name>
    <dbReference type="NCBI Taxonomy" id="1149755"/>
    <lineage>
        <taxon>Eukaryota</taxon>
        <taxon>Fungi</taxon>
        <taxon>Dikarya</taxon>
        <taxon>Ascomycota</taxon>
        <taxon>Pezizomycotina</taxon>
        <taxon>Leotiomycetes</taxon>
        <taxon>Helotiales</taxon>
        <taxon>Hyaloscyphaceae</taxon>
        <taxon>Hyaloscypha</taxon>
        <taxon>Hyaloscypha variabilis</taxon>
    </lineage>
</organism>
<dbReference type="InterPro" id="IPR002347">
    <property type="entry name" value="SDR_fam"/>
</dbReference>
<dbReference type="InterPro" id="IPR051122">
    <property type="entry name" value="SDR_DHRS6-like"/>
</dbReference>
<dbReference type="OrthoDB" id="294295at2759"/>
<dbReference type="STRING" id="1149755.A0A2J6RLA7"/>
<dbReference type="GO" id="GO:0016491">
    <property type="term" value="F:oxidoreductase activity"/>
    <property type="evidence" value="ECO:0007669"/>
    <property type="project" value="UniProtKB-KW"/>
</dbReference>
<evidence type="ECO:0000256" key="1">
    <source>
        <dbReference type="ARBA" id="ARBA00006484"/>
    </source>
</evidence>
<dbReference type="PANTHER" id="PTHR43477">
    <property type="entry name" value="DIHYDROANTICAPSIN 7-DEHYDROGENASE"/>
    <property type="match status" value="1"/>
</dbReference>
<dbReference type="InterPro" id="IPR057571">
    <property type="entry name" value="SDR_PhqE-like"/>
</dbReference>
<dbReference type="SUPFAM" id="SSF51735">
    <property type="entry name" value="NAD(P)-binding Rossmann-fold domains"/>
    <property type="match status" value="1"/>
</dbReference>
<evidence type="ECO:0000313" key="4">
    <source>
        <dbReference type="EMBL" id="PMD39295.1"/>
    </source>
</evidence>
<name>A0A2J6RLA7_HYAVF</name>
<protein>
    <submittedName>
        <fullName evidence="4">NAD(P)-binding protein</fullName>
    </submittedName>
</protein>
<dbReference type="InterPro" id="IPR036291">
    <property type="entry name" value="NAD(P)-bd_dom_sf"/>
</dbReference>
<dbReference type="AlphaFoldDB" id="A0A2J6RLA7"/>
<accession>A0A2J6RLA7</accession>